<dbReference type="Proteomes" id="UP001159042">
    <property type="component" value="Unassembled WGS sequence"/>
</dbReference>
<feature type="region of interest" description="Disordered" evidence="1">
    <location>
        <begin position="259"/>
        <end position="288"/>
    </location>
</feature>
<feature type="region of interest" description="Disordered" evidence="1">
    <location>
        <begin position="117"/>
        <end position="183"/>
    </location>
</feature>
<comment type="caution">
    <text evidence="2">The sequence shown here is derived from an EMBL/GenBank/DDBJ whole genome shotgun (WGS) entry which is preliminary data.</text>
</comment>
<keyword evidence="3" id="KW-1185">Reference proteome</keyword>
<evidence type="ECO:0000313" key="2">
    <source>
        <dbReference type="EMBL" id="KAJ8924879.1"/>
    </source>
</evidence>
<name>A0AAV8WE29_9CUCU</name>
<feature type="compositionally biased region" description="Basic residues" evidence="1">
    <location>
        <begin position="132"/>
        <end position="145"/>
    </location>
</feature>
<feature type="compositionally biased region" description="Basic and acidic residues" evidence="1">
    <location>
        <begin position="170"/>
        <end position="183"/>
    </location>
</feature>
<accession>A0AAV8WE29</accession>
<proteinExistence type="predicted"/>
<sequence length="298" mass="34238">MEVISDREALRIHGIKSSDDDCSSDNDADFDVYKQKEYEEFLKKYQPPPVRIPQERIIEIQAEDTGSVEEESRYTRRRKPSGKNSSRKAEPPASVPTCNYFNLLDCDVDESGICAEASDENEELPASENKPAKKKKKKRKKKNKVEKHNEQAEAVGNRPSKKQHKRKQRSKAEKEQQDTSDADKKLHAEIYSKILQNFNSPVLKCLKVINGWARMYKPRDADENYEELLLLIDSLIYFVDLFSIQYTGVKVKEQIDAAVQTSDQETEHEEKTEKRKLESEVSTETDTSGAQAKYLLGN</sequence>
<protein>
    <submittedName>
        <fullName evidence="2">Uncharacterized protein</fullName>
    </submittedName>
</protein>
<dbReference type="AlphaFoldDB" id="A0AAV8WE29"/>
<evidence type="ECO:0000313" key="3">
    <source>
        <dbReference type="Proteomes" id="UP001159042"/>
    </source>
</evidence>
<feature type="region of interest" description="Disordered" evidence="1">
    <location>
        <begin position="51"/>
        <end position="99"/>
    </location>
</feature>
<organism evidence="2 3">
    <name type="scientific">Exocentrus adspersus</name>
    <dbReference type="NCBI Taxonomy" id="1586481"/>
    <lineage>
        <taxon>Eukaryota</taxon>
        <taxon>Metazoa</taxon>
        <taxon>Ecdysozoa</taxon>
        <taxon>Arthropoda</taxon>
        <taxon>Hexapoda</taxon>
        <taxon>Insecta</taxon>
        <taxon>Pterygota</taxon>
        <taxon>Neoptera</taxon>
        <taxon>Endopterygota</taxon>
        <taxon>Coleoptera</taxon>
        <taxon>Polyphaga</taxon>
        <taxon>Cucujiformia</taxon>
        <taxon>Chrysomeloidea</taxon>
        <taxon>Cerambycidae</taxon>
        <taxon>Lamiinae</taxon>
        <taxon>Acanthocinini</taxon>
        <taxon>Exocentrus</taxon>
    </lineage>
</organism>
<feature type="compositionally biased region" description="Basic residues" evidence="1">
    <location>
        <begin position="159"/>
        <end position="169"/>
    </location>
</feature>
<gene>
    <name evidence="2" type="ORF">NQ315_001034</name>
</gene>
<evidence type="ECO:0000256" key="1">
    <source>
        <dbReference type="SAM" id="MobiDB-lite"/>
    </source>
</evidence>
<reference evidence="2 3" key="1">
    <citation type="journal article" date="2023" name="Insect Mol. Biol.">
        <title>Genome sequencing provides insights into the evolution of gene families encoding plant cell wall-degrading enzymes in longhorned beetles.</title>
        <authorList>
            <person name="Shin N.R."/>
            <person name="Okamura Y."/>
            <person name="Kirsch R."/>
            <person name="Pauchet Y."/>
        </authorList>
    </citation>
    <scope>NUCLEOTIDE SEQUENCE [LARGE SCALE GENOMIC DNA]</scope>
    <source>
        <strain evidence="2">EAD_L_NR</strain>
    </source>
</reference>
<dbReference type="EMBL" id="JANEYG010000002">
    <property type="protein sequence ID" value="KAJ8924879.1"/>
    <property type="molecule type" value="Genomic_DNA"/>
</dbReference>
<feature type="compositionally biased region" description="Basic and acidic residues" evidence="1">
    <location>
        <begin position="268"/>
        <end position="279"/>
    </location>
</feature>